<evidence type="ECO:0000313" key="1">
    <source>
        <dbReference type="EMBL" id="PIZ63633.1"/>
    </source>
</evidence>
<sequence length="125" mass="14080">MAKTETLTFTENEILYLLIIAGADDEDIFERFDLLITDTTKDRLQEGRKSLLNRELISFPENSEIPVMNDLVIGLIGAIAVGRLEDGYYFESQSGWRAKITKESGWYVIEGSESDIESGDNPIVN</sequence>
<proteinExistence type="predicted"/>
<dbReference type="Proteomes" id="UP000228503">
    <property type="component" value="Unassembled WGS sequence"/>
</dbReference>
<dbReference type="AlphaFoldDB" id="A0A2M7U0T3"/>
<dbReference type="EMBL" id="PFOB01000017">
    <property type="protein sequence ID" value="PIZ63633.1"/>
    <property type="molecule type" value="Genomic_DNA"/>
</dbReference>
<name>A0A2M7U0T3_9BACT</name>
<accession>A0A2M7U0T3</accession>
<evidence type="ECO:0000313" key="2">
    <source>
        <dbReference type="Proteomes" id="UP000228503"/>
    </source>
</evidence>
<organism evidence="1 2">
    <name type="scientific">Candidatus Roizmanbacteria bacterium CG_4_10_14_0_2_um_filter_39_13</name>
    <dbReference type="NCBI Taxonomy" id="1974825"/>
    <lineage>
        <taxon>Bacteria</taxon>
        <taxon>Candidatus Roizmaniibacteriota</taxon>
    </lineage>
</organism>
<gene>
    <name evidence="1" type="ORF">COY16_01380</name>
</gene>
<protein>
    <submittedName>
        <fullName evidence="1">Uncharacterized protein</fullName>
    </submittedName>
</protein>
<comment type="caution">
    <text evidence="1">The sequence shown here is derived from an EMBL/GenBank/DDBJ whole genome shotgun (WGS) entry which is preliminary data.</text>
</comment>
<reference evidence="2" key="1">
    <citation type="submission" date="2017-09" db="EMBL/GenBank/DDBJ databases">
        <title>Depth-based differentiation of microbial function through sediment-hosted aquifers and enrichment of novel symbionts in the deep terrestrial subsurface.</title>
        <authorList>
            <person name="Probst A.J."/>
            <person name="Ladd B."/>
            <person name="Jarett J.K."/>
            <person name="Geller-Mcgrath D.E."/>
            <person name="Sieber C.M.K."/>
            <person name="Emerson J.B."/>
            <person name="Anantharaman K."/>
            <person name="Thomas B.C."/>
            <person name="Malmstrom R."/>
            <person name="Stieglmeier M."/>
            <person name="Klingl A."/>
            <person name="Woyke T."/>
            <person name="Ryan C.M."/>
            <person name="Banfield J.F."/>
        </authorList>
    </citation>
    <scope>NUCLEOTIDE SEQUENCE [LARGE SCALE GENOMIC DNA]</scope>
</reference>